<feature type="compositionally biased region" description="Low complexity" evidence="1">
    <location>
        <begin position="1"/>
        <end position="11"/>
    </location>
</feature>
<evidence type="ECO:0000313" key="4">
    <source>
        <dbReference type="Proteomes" id="UP001152049"/>
    </source>
</evidence>
<feature type="domain" description="Ubiquitin-like" evidence="2">
    <location>
        <begin position="229"/>
        <end position="270"/>
    </location>
</feature>
<accession>A0A9W8RMH0</accession>
<evidence type="ECO:0000256" key="1">
    <source>
        <dbReference type="SAM" id="MobiDB-lite"/>
    </source>
</evidence>
<dbReference type="Pfam" id="PF22893">
    <property type="entry name" value="ULD_2"/>
    <property type="match status" value="1"/>
</dbReference>
<organism evidence="3 4">
    <name type="scientific">Fusarium torreyae</name>
    <dbReference type="NCBI Taxonomy" id="1237075"/>
    <lineage>
        <taxon>Eukaryota</taxon>
        <taxon>Fungi</taxon>
        <taxon>Dikarya</taxon>
        <taxon>Ascomycota</taxon>
        <taxon>Pezizomycotina</taxon>
        <taxon>Sordariomycetes</taxon>
        <taxon>Hypocreomycetidae</taxon>
        <taxon>Hypocreales</taxon>
        <taxon>Nectriaceae</taxon>
        <taxon>Fusarium</taxon>
    </lineage>
</organism>
<dbReference type="AlphaFoldDB" id="A0A9W8RMH0"/>
<feature type="compositionally biased region" description="Basic and acidic residues" evidence="1">
    <location>
        <begin position="29"/>
        <end position="41"/>
    </location>
</feature>
<feature type="region of interest" description="Disordered" evidence="1">
    <location>
        <begin position="340"/>
        <end position="371"/>
    </location>
</feature>
<evidence type="ECO:0000313" key="3">
    <source>
        <dbReference type="EMBL" id="KAJ4249084.1"/>
    </source>
</evidence>
<dbReference type="InterPro" id="IPR054464">
    <property type="entry name" value="ULD_fung"/>
</dbReference>
<name>A0A9W8RMH0_9HYPO</name>
<feature type="compositionally biased region" description="Polar residues" evidence="1">
    <location>
        <begin position="55"/>
        <end position="72"/>
    </location>
</feature>
<comment type="caution">
    <text evidence="3">The sequence shown here is derived from an EMBL/GenBank/DDBJ whole genome shotgun (WGS) entry which is preliminary data.</text>
</comment>
<feature type="compositionally biased region" description="Low complexity" evidence="1">
    <location>
        <begin position="349"/>
        <end position="371"/>
    </location>
</feature>
<dbReference type="Proteomes" id="UP001152049">
    <property type="component" value="Unassembled WGS sequence"/>
</dbReference>
<gene>
    <name evidence="3" type="ORF">NW762_012416</name>
</gene>
<dbReference type="EMBL" id="JAOQAZ010000034">
    <property type="protein sequence ID" value="KAJ4249084.1"/>
    <property type="molecule type" value="Genomic_DNA"/>
</dbReference>
<keyword evidence="4" id="KW-1185">Reference proteome</keyword>
<proteinExistence type="predicted"/>
<dbReference type="OrthoDB" id="5431013at2759"/>
<evidence type="ECO:0000259" key="2">
    <source>
        <dbReference type="Pfam" id="PF22893"/>
    </source>
</evidence>
<protein>
    <recommendedName>
        <fullName evidence="2">Ubiquitin-like domain-containing protein</fullName>
    </recommendedName>
</protein>
<reference evidence="3" key="1">
    <citation type="submission" date="2022-09" db="EMBL/GenBank/DDBJ databases">
        <title>Fusarium specimens isolated from Avocado Roots.</title>
        <authorList>
            <person name="Stajich J."/>
            <person name="Roper C."/>
            <person name="Heimlech-Rivalta G."/>
        </authorList>
    </citation>
    <scope>NUCLEOTIDE SEQUENCE</scope>
    <source>
        <strain evidence="3">CF00136</strain>
    </source>
</reference>
<feature type="region of interest" description="Disordered" evidence="1">
    <location>
        <begin position="1"/>
        <end position="72"/>
    </location>
</feature>
<sequence>MSSTTTAAASTPGSDDKGSAPTDVAEFLLGKDPEKAHHEETEAGDQDEPVEVTNAEESNVSTQAPEPHQPSQKLLGAARAWIQRIVSPSTANDWDGQNIEAFQFDITSHCNGNPEKNIVKLEMDAKQLKTVLSKLNSRRRWKRSPELIEQYTSLDPRVRLAVDSAITTARHWSHHERSLVGMMIKNSTKGPGLGYEPDFSVTLFLRLGDEVQPMAQDALATNNHWMWPVNSKEVTDRRYSFRTEDDALIIPDAWRSLVRPGVTLKMVMWHVPIPPMGHHAPPPHWAASSRPKVAQVDPEKKKVYHEMVELLGFEDAWSPDKETMKPGLRNLLSLWTNAVDPHTEDCSDSDSSASGWSSASSSSTSSRDIAD</sequence>